<name>A0A2T7PZ82_POMCA</name>
<evidence type="ECO:0000313" key="2">
    <source>
        <dbReference type="EMBL" id="PVD38718.1"/>
    </source>
</evidence>
<dbReference type="Proteomes" id="UP000245119">
    <property type="component" value="Linkage Group LG1"/>
</dbReference>
<evidence type="ECO:0000313" key="3">
    <source>
        <dbReference type="Proteomes" id="UP000245119"/>
    </source>
</evidence>
<reference evidence="2 3" key="1">
    <citation type="submission" date="2018-04" db="EMBL/GenBank/DDBJ databases">
        <title>The genome of golden apple snail Pomacea canaliculata provides insight into stress tolerance and invasive adaptation.</title>
        <authorList>
            <person name="Liu C."/>
            <person name="Liu B."/>
            <person name="Ren Y."/>
            <person name="Zhang Y."/>
            <person name="Wang H."/>
            <person name="Li S."/>
            <person name="Jiang F."/>
            <person name="Yin L."/>
            <person name="Zhang G."/>
            <person name="Qian W."/>
            <person name="Fan W."/>
        </authorList>
    </citation>
    <scope>NUCLEOTIDE SEQUENCE [LARGE SCALE GENOMIC DNA]</scope>
    <source>
        <strain evidence="2">SZHN2017</strain>
        <tissue evidence="2">Muscle</tissue>
    </source>
</reference>
<keyword evidence="3" id="KW-1185">Reference proteome</keyword>
<dbReference type="AlphaFoldDB" id="A0A2T7PZ82"/>
<organism evidence="2 3">
    <name type="scientific">Pomacea canaliculata</name>
    <name type="common">Golden apple snail</name>
    <dbReference type="NCBI Taxonomy" id="400727"/>
    <lineage>
        <taxon>Eukaryota</taxon>
        <taxon>Metazoa</taxon>
        <taxon>Spiralia</taxon>
        <taxon>Lophotrochozoa</taxon>
        <taxon>Mollusca</taxon>
        <taxon>Gastropoda</taxon>
        <taxon>Caenogastropoda</taxon>
        <taxon>Architaenioglossa</taxon>
        <taxon>Ampullarioidea</taxon>
        <taxon>Ampullariidae</taxon>
        <taxon>Pomacea</taxon>
    </lineage>
</organism>
<feature type="region of interest" description="Disordered" evidence="1">
    <location>
        <begin position="196"/>
        <end position="218"/>
    </location>
</feature>
<dbReference type="EMBL" id="PZQS01000001">
    <property type="protein sequence ID" value="PVD38718.1"/>
    <property type="molecule type" value="Genomic_DNA"/>
</dbReference>
<comment type="caution">
    <text evidence="2">The sequence shown here is derived from an EMBL/GenBank/DDBJ whole genome shotgun (WGS) entry which is preliminary data.</text>
</comment>
<sequence>MVHSEQSTASAKEHHKMAAVTSATDSMKLLVKNKTDDQKQVVYALTPSFAQEPVVKADRFVHVDDVYSLPHKTDGQLETRARQSLDNPVLACMQAMGLDRTESEASPFGHTNGPMLRHEDLACTVPVIHNPLYEEADDVAASVHDLCARKSEDTVDSCDRVDDAISRQRQGSMDAEDGKHITAAAFQFLDNYLSDDESNDLHSPPTSPALSAHGNHSY</sequence>
<protein>
    <submittedName>
        <fullName evidence="2">Uncharacterized protein</fullName>
    </submittedName>
</protein>
<proteinExistence type="predicted"/>
<accession>A0A2T7PZ82</accession>
<dbReference type="OrthoDB" id="6095292at2759"/>
<gene>
    <name evidence="2" type="ORF">C0Q70_01338</name>
</gene>
<evidence type="ECO:0000256" key="1">
    <source>
        <dbReference type="SAM" id="MobiDB-lite"/>
    </source>
</evidence>